<dbReference type="PROSITE" id="PS50887">
    <property type="entry name" value="GGDEF"/>
    <property type="match status" value="1"/>
</dbReference>
<dbReference type="InterPro" id="IPR000160">
    <property type="entry name" value="GGDEF_dom"/>
</dbReference>
<dbReference type="PANTHER" id="PTHR45138">
    <property type="entry name" value="REGULATORY COMPONENTS OF SENSORY TRANSDUCTION SYSTEM"/>
    <property type="match status" value="1"/>
</dbReference>
<feature type="domain" description="GGDEF" evidence="2">
    <location>
        <begin position="241"/>
        <end position="364"/>
    </location>
</feature>
<proteinExistence type="predicted"/>
<dbReference type="SMART" id="SM00267">
    <property type="entry name" value="GGDEF"/>
    <property type="match status" value="1"/>
</dbReference>
<keyword evidence="1" id="KW-1133">Transmembrane helix</keyword>
<dbReference type="InterPro" id="IPR043128">
    <property type="entry name" value="Rev_trsase/Diguanyl_cyclase"/>
</dbReference>
<geneLocation type="plasmid" evidence="3 4">
    <name>pY5S7-1</name>
</geneLocation>
<dbReference type="EMBL" id="CP145893">
    <property type="protein sequence ID" value="WWP23944.1"/>
    <property type="molecule type" value="Genomic_DNA"/>
</dbReference>
<feature type="transmembrane region" description="Helical" evidence="1">
    <location>
        <begin position="181"/>
        <end position="201"/>
    </location>
</feature>
<keyword evidence="3" id="KW-0614">Plasmid</keyword>
<dbReference type="RefSeq" id="WP_338709113.1">
    <property type="nucleotide sequence ID" value="NZ_CP145893.1"/>
</dbReference>
<dbReference type="InterPro" id="IPR050469">
    <property type="entry name" value="Diguanylate_Cyclase"/>
</dbReference>
<dbReference type="Gene3D" id="3.30.70.270">
    <property type="match status" value="1"/>
</dbReference>
<dbReference type="Pfam" id="PF00990">
    <property type="entry name" value="GGDEF"/>
    <property type="match status" value="1"/>
</dbReference>
<sequence length="376" mass="42101">MSIFDFFVGIQGSFIASLLLFPILILSWVLSRQLLEKRKRKSYMFLSKITLGYLAFNGIILIFSLVATTVGIESHAISSFFNIIVKSTFIIFLYGFYRIHNKENLKLQLIFIVPTIVVILTGLFAPILGHIIAILSIVTMMILYGDKLGRGKSIYMASGLFLASLLISMAISIVPSLHGSLYMLNIIFEVSSFTLLLVNLIEHSLIIMQSSYVSAITDSLTGLFNRRYFTKYINGCVDRSIPVNVIFCDIDNFKRLNDTKGHKVGDEVLKQVATIFKEEVQGIGVAGRYGGEEMVLLIQSLDVDMEEITERMRSRIENETITTASIGYRMYDPSVPADLLIKQADEAMYEAKAAGKNRVMSYTLKAVDILDLAANE</sequence>
<keyword evidence="1" id="KW-0472">Membrane</keyword>
<feature type="transmembrane region" description="Helical" evidence="1">
    <location>
        <begin position="76"/>
        <end position="97"/>
    </location>
</feature>
<dbReference type="Proteomes" id="UP001364764">
    <property type="component" value="Plasmid pY5S7-1"/>
</dbReference>
<keyword evidence="3" id="KW-0548">Nucleotidyltransferase</keyword>
<dbReference type="InterPro" id="IPR029787">
    <property type="entry name" value="Nucleotide_cyclase"/>
</dbReference>
<dbReference type="GO" id="GO:0052621">
    <property type="term" value="F:diguanylate cyclase activity"/>
    <property type="evidence" value="ECO:0007669"/>
    <property type="project" value="UniProtKB-EC"/>
</dbReference>
<dbReference type="NCBIfam" id="TIGR00254">
    <property type="entry name" value="GGDEF"/>
    <property type="match status" value="1"/>
</dbReference>
<evidence type="ECO:0000313" key="4">
    <source>
        <dbReference type="Proteomes" id="UP001364764"/>
    </source>
</evidence>
<protein>
    <submittedName>
        <fullName evidence="3">GGDEF domain-containing protein</fullName>
        <ecNumber evidence="3">2.7.7.65</ecNumber>
    </submittedName>
</protein>
<feature type="transmembrane region" description="Helical" evidence="1">
    <location>
        <begin position="109"/>
        <end position="142"/>
    </location>
</feature>
<dbReference type="AlphaFoldDB" id="A0ABD8B3P4"/>
<dbReference type="GeneID" id="93480125"/>
<name>A0ABD8B3P4_PAEAM</name>
<evidence type="ECO:0000259" key="2">
    <source>
        <dbReference type="PROSITE" id="PS50887"/>
    </source>
</evidence>
<evidence type="ECO:0000313" key="3">
    <source>
        <dbReference type="EMBL" id="WWP23944.1"/>
    </source>
</evidence>
<keyword evidence="3" id="KW-0808">Transferase</keyword>
<organism evidence="3 4">
    <name type="scientific">Paenibacillus amylolyticus</name>
    <dbReference type="NCBI Taxonomy" id="1451"/>
    <lineage>
        <taxon>Bacteria</taxon>
        <taxon>Bacillati</taxon>
        <taxon>Bacillota</taxon>
        <taxon>Bacilli</taxon>
        <taxon>Bacillales</taxon>
        <taxon>Paenibacillaceae</taxon>
        <taxon>Paenibacillus</taxon>
    </lineage>
</organism>
<dbReference type="PANTHER" id="PTHR45138:SF9">
    <property type="entry name" value="DIGUANYLATE CYCLASE DGCM-RELATED"/>
    <property type="match status" value="1"/>
</dbReference>
<accession>A0ABD8B3P4</accession>
<gene>
    <name evidence="3" type="ORF">V6668_31630</name>
</gene>
<feature type="transmembrane region" description="Helical" evidence="1">
    <location>
        <begin position="51"/>
        <end position="70"/>
    </location>
</feature>
<reference evidence="3 4" key="1">
    <citation type="submission" date="2024-02" db="EMBL/GenBank/DDBJ databases">
        <title>Complete sequences of two Paenibacillus sp. strains and one Lysinibacillus strain isolated from the environment on STAA medium highlight biotechnological potential.</title>
        <authorList>
            <person name="Attere S.A."/>
            <person name="Piche L.C."/>
            <person name="Intertaglia L."/>
            <person name="Lami R."/>
            <person name="Charette S.J."/>
            <person name="Vincent A.T."/>
        </authorList>
    </citation>
    <scope>NUCLEOTIDE SEQUENCE [LARGE SCALE GENOMIC DNA]</scope>
    <source>
        <strain evidence="3 4">Y5S-7</strain>
        <plasmid evidence="3 4">pY5S7-1</plasmid>
    </source>
</reference>
<evidence type="ECO:0000256" key="1">
    <source>
        <dbReference type="SAM" id="Phobius"/>
    </source>
</evidence>
<feature type="transmembrane region" description="Helical" evidence="1">
    <location>
        <begin position="6"/>
        <end position="30"/>
    </location>
</feature>
<keyword evidence="1" id="KW-0812">Transmembrane</keyword>
<dbReference type="SUPFAM" id="SSF55073">
    <property type="entry name" value="Nucleotide cyclase"/>
    <property type="match status" value="1"/>
</dbReference>
<feature type="transmembrane region" description="Helical" evidence="1">
    <location>
        <begin position="154"/>
        <end position="174"/>
    </location>
</feature>
<dbReference type="CDD" id="cd01949">
    <property type="entry name" value="GGDEF"/>
    <property type="match status" value="1"/>
</dbReference>
<dbReference type="EC" id="2.7.7.65" evidence="3"/>